<evidence type="ECO:0000313" key="3">
    <source>
        <dbReference type="Proteomes" id="UP001597221"/>
    </source>
</evidence>
<protein>
    <submittedName>
        <fullName evidence="2">CaiB/BaiF CoA transferase family protein</fullName>
    </submittedName>
</protein>
<dbReference type="InterPro" id="IPR050483">
    <property type="entry name" value="CoA-transferase_III_domain"/>
</dbReference>
<name>A0ABW4HRP1_9BACI</name>
<dbReference type="Proteomes" id="UP001597221">
    <property type="component" value="Unassembled WGS sequence"/>
</dbReference>
<dbReference type="RefSeq" id="WP_251513919.1">
    <property type="nucleotide sequence ID" value="NZ_JAMBON010000013.1"/>
</dbReference>
<reference evidence="3" key="1">
    <citation type="journal article" date="2019" name="Int. J. Syst. Evol. Microbiol.">
        <title>The Global Catalogue of Microorganisms (GCM) 10K type strain sequencing project: providing services to taxonomists for standard genome sequencing and annotation.</title>
        <authorList>
            <consortium name="The Broad Institute Genomics Platform"/>
            <consortium name="The Broad Institute Genome Sequencing Center for Infectious Disease"/>
            <person name="Wu L."/>
            <person name="Ma J."/>
        </authorList>
    </citation>
    <scope>NUCLEOTIDE SEQUENCE [LARGE SCALE GENOMIC DNA]</scope>
    <source>
        <strain evidence="3">CGMCC 1.12376</strain>
    </source>
</reference>
<dbReference type="SUPFAM" id="SSF89796">
    <property type="entry name" value="CoA-transferase family III (CaiB/BaiF)"/>
    <property type="match status" value="1"/>
</dbReference>
<accession>A0ABW4HRP1</accession>
<evidence type="ECO:0000313" key="2">
    <source>
        <dbReference type="EMBL" id="MFD1608199.1"/>
    </source>
</evidence>
<dbReference type="PANTHER" id="PTHR48207:SF3">
    <property type="entry name" value="SUCCINATE--HYDROXYMETHYLGLUTARATE COA-TRANSFERASE"/>
    <property type="match status" value="1"/>
</dbReference>
<dbReference type="PANTHER" id="PTHR48207">
    <property type="entry name" value="SUCCINATE--HYDROXYMETHYLGLUTARATE COA-TRANSFERASE"/>
    <property type="match status" value="1"/>
</dbReference>
<sequence length="408" mass="45234">MMKQALEGMKVVDLSQVLAGPYCTMVLGDMGADVIKVEKYPIGDDTRSMGPYIDEESYMYMMVNRNKRGVCLNLKEEAGLRVLYDLVKDADVFVENYRPGTTKKLGIDYDTLKEINPNLIYCSISGYGQTGPYSKKGGFDIMAQGLSGMIDMTGDKEGKPAKVGIAIHDIAAAQTAIQSILSAYIHRLKGGEGQYIDISLVDAGLAWTVWEAAAYFGKGEVPKRNGTAHRVSAPYQGFKTKDGFILIGAGNQKLWEKLCLYVLKKPEWIKDQRFLTNSIRAENVAELEAEMEQVLTKESSDYWLQLLDQYGIPSGPILSYDEALNNEQIQSRDMILEYEHPVGGLMKTLGFPAKFSETPGKLTKPAPLLGQHNKEVLTELGYAVEEVERFVDEGVLHGRNDLVDATGR</sequence>
<evidence type="ECO:0000256" key="1">
    <source>
        <dbReference type="ARBA" id="ARBA00022679"/>
    </source>
</evidence>
<keyword evidence="3" id="KW-1185">Reference proteome</keyword>
<dbReference type="EMBL" id="JBHUDE010000048">
    <property type="protein sequence ID" value="MFD1608199.1"/>
    <property type="molecule type" value="Genomic_DNA"/>
</dbReference>
<dbReference type="Gene3D" id="3.40.50.10540">
    <property type="entry name" value="Crotonobetainyl-coa:carnitine coa-transferase, domain 1"/>
    <property type="match status" value="1"/>
</dbReference>
<proteinExistence type="predicted"/>
<dbReference type="GO" id="GO:0016740">
    <property type="term" value="F:transferase activity"/>
    <property type="evidence" value="ECO:0007669"/>
    <property type="project" value="UniProtKB-KW"/>
</dbReference>
<comment type="caution">
    <text evidence="2">The sequence shown here is derived from an EMBL/GenBank/DDBJ whole genome shotgun (WGS) entry which is preliminary data.</text>
</comment>
<dbReference type="Pfam" id="PF02515">
    <property type="entry name" value="CoA_transf_3"/>
    <property type="match status" value="1"/>
</dbReference>
<keyword evidence="1 2" id="KW-0808">Transferase</keyword>
<dbReference type="InterPro" id="IPR023606">
    <property type="entry name" value="CoA-Trfase_III_dom_1_sf"/>
</dbReference>
<dbReference type="InterPro" id="IPR044855">
    <property type="entry name" value="CoA-Trfase_III_dom3_sf"/>
</dbReference>
<organism evidence="2 3">
    <name type="scientific">Oceanobacillus luteolus</name>
    <dbReference type="NCBI Taxonomy" id="1274358"/>
    <lineage>
        <taxon>Bacteria</taxon>
        <taxon>Bacillati</taxon>
        <taxon>Bacillota</taxon>
        <taxon>Bacilli</taxon>
        <taxon>Bacillales</taxon>
        <taxon>Bacillaceae</taxon>
        <taxon>Oceanobacillus</taxon>
    </lineage>
</organism>
<dbReference type="Gene3D" id="3.30.1540.10">
    <property type="entry name" value="formyl-coa transferase, domain 3"/>
    <property type="match status" value="1"/>
</dbReference>
<dbReference type="InterPro" id="IPR003673">
    <property type="entry name" value="CoA-Trfase_fam_III"/>
</dbReference>
<gene>
    <name evidence="2" type="ORF">ACFSBH_11080</name>
</gene>